<evidence type="ECO:0000259" key="6">
    <source>
        <dbReference type="PROSITE" id="PS50157"/>
    </source>
</evidence>
<dbReference type="Proteomes" id="UP000265140">
    <property type="component" value="Chromosome 20"/>
</dbReference>
<dbReference type="SUPFAM" id="SSF57667">
    <property type="entry name" value="beta-beta-alpha zinc fingers"/>
    <property type="match status" value="2"/>
</dbReference>
<feature type="domain" description="C2H2-type" evidence="6">
    <location>
        <begin position="369"/>
        <end position="398"/>
    </location>
</feature>
<dbReference type="GO" id="GO:0000981">
    <property type="term" value="F:DNA-binding transcription factor activity, RNA polymerase II-specific"/>
    <property type="evidence" value="ECO:0007669"/>
    <property type="project" value="TreeGrafter"/>
</dbReference>
<dbReference type="GeneTree" id="ENSGT00940000159405"/>
<keyword evidence="3 5" id="KW-0863">Zinc-finger</keyword>
<keyword evidence="4" id="KW-0862">Zinc</keyword>
<keyword evidence="2" id="KW-0677">Repeat</keyword>
<dbReference type="AlphaFoldDB" id="A0A3P8XLZ5"/>
<dbReference type="PROSITE" id="PS50157">
    <property type="entry name" value="ZINC_FINGER_C2H2_2"/>
    <property type="match status" value="3"/>
</dbReference>
<evidence type="ECO:0000256" key="5">
    <source>
        <dbReference type="PROSITE-ProRule" id="PRU00042"/>
    </source>
</evidence>
<evidence type="ECO:0000256" key="3">
    <source>
        <dbReference type="ARBA" id="ARBA00022771"/>
    </source>
</evidence>
<keyword evidence="1" id="KW-0479">Metal-binding</keyword>
<feature type="domain" description="C2H2-type" evidence="6">
    <location>
        <begin position="399"/>
        <end position="428"/>
    </location>
</feature>
<evidence type="ECO:0000256" key="1">
    <source>
        <dbReference type="ARBA" id="ARBA00022723"/>
    </source>
</evidence>
<evidence type="ECO:0000256" key="2">
    <source>
        <dbReference type="ARBA" id="ARBA00022737"/>
    </source>
</evidence>
<reference evidence="8" key="1">
    <citation type="journal article" date="2014" name="PLoS ONE">
        <title>The genome and linkage map of the northern pike (Esox lucius): conserved synteny revealed between the salmonid sister group and the Neoteleostei.</title>
        <authorList>
            <person name="Rondeau E.B."/>
            <person name="Minkley D.R."/>
            <person name="Leong J.S."/>
            <person name="Messmer A.M."/>
            <person name="Jantzen J.R."/>
            <person name="von Schalburg K.R."/>
            <person name="Lemon C."/>
            <person name="Bird N.H."/>
            <person name="Koop B.F."/>
        </authorList>
    </citation>
    <scope>NUCLEOTIDE SEQUENCE</scope>
</reference>
<reference evidence="7" key="3">
    <citation type="submission" date="2025-08" db="UniProtKB">
        <authorList>
            <consortium name="Ensembl"/>
        </authorList>
    </citation>
    <scope>IDENTIFICATION</scope>
</reference>
<gene>
    <name evidence="7" type="primary">KLF10</name>
</gene>
<dbReference type="InterPro" id="IPR013087">
    <property type="entry name" value="Znf_C2H2_type"/>
</dbReference>
<sequence length="484" mass="52706">MKNCTSSFILRQNNNTKENDELCYPISQSQESPTETIAIEVMEAVEALISINKHCKARTSSTFKHNGKFRPLTPSSDFSEDDCHFTPDPADDQQSICMTPPHSPTKVEVINSGPATEAVLQCPLAVQTSWLSHSPLPAEQGQTLPQLVSLPGSQATSVIRHTADTQCCSLGIGRAPPLEHRVTRPPPQQPQPSSVSINNHLADRLSSRASGGNITPPNSPAALAAPQALVTVNLPASVGKFHQPPLVSPATDRVSPYPVPIYCQILPAVPTPVDCHSPVVTSTIVHKHIAITSQKQQSATGLPPGIFMSRQVTKAPAVFLVPRSVVPVQPSLLTPGGTRLPAIAPAPGLTSVVPTSRLQPAELSRLRSHICLYKDCGKTYFKSSHLKAHMRTHTGEKPFKCRWEGCERSFARSDELSRHRRTHTGEKRFACPMCHSCFMRSDHLAKHARRHLASKKVPSWQMGVLHSGDVTHPLCSALFFWPSP</sequence>
<evidence type="ECO:0000313" key="7">
    <source>
        <dbReference type="Ensembl" id="ENSELUP00000004208.3"/>
    </source>
</evidence>
<dbReference type="CDD" id="cd21572">
    <property type="entry name" value="KLF10_N"/>
    <property type="match status" value="1"/>
</dbReference>
<dbReference type="GO" id="GO:0008270">
    <property type="term" value="F:zinc ion binding"/>
    <property type="evidence" value="ECO:0007669"/>
    <property type="project" value="UniProtKB-KW"/>
</dbReference>
<dbReference type="Gene3D" id="3.30.160.60">
    <property type="entry name" value="Classic Zinc Finger"/>
    <property type="match status" value="3"/>
</dbReference>
<dbReference type="PANTHER" id="PTHR23235">
    <property type="entry name" value="KRUEPPEL-LIKE TRANSCRIPTION FACTOR"/>
    <property type="match status" value="1"/>
</dbReference>
<organism evidence="7 8">
    <name type="scientific">Esox lucius</name>
    <name type="common">Northern pike</name>
    <dbReference type="NCBI Taxonomy" id="8010"/>
    <lineage>
        <taxon>Eukaryota</taxon>
        <taxon>Metazoa</taxon>
        <taxon>Chordata</taxon>
        <taxon>Craniata</taxon>
        <taxon>Vertebrata</taxon>
        <taxon>Euteleostomi</taxon>
        <taxon>Actinopterygii</taxon>
        <taxon>Neopterygii</taxon>
        <taxon>Teleostei</taxon>
        <taxon>Protacanthopterygii</taxon>
        <taxon>Esociformes</taxon>
        <taxon>Esocidae</taxon>
        <taxon>Esox</taxon>
    </lineage>
</organism>
<reference evidence="7" key="4">
    <citation type="submission" date="2025-09" db="UniProtKB">
        <authorList>
            <consortium name="Ensembl"/>
        </authorList>
    </citation>
    <scope>IDENTIFICATION</scope>
</reference>
<evidence type="ECO:0000256" key="4">
    <source>
        <dbReference type="ARBA" id="ARBA00022833"/>
    </source>
</evidence>
<dbReference type="PROSITE" id="PS00028">
    <property type="entry name" value="ZINC_FINGER_C2H2_1"/>
    <property type="match status" value="3"/>
</dbReference>
<dbReference type="SMART" id="SM00355">
    <property type="entry name" value="ZnF_C2H2"/>
    <property type="match status" value="3"/>
</dbReference>
<keyword evidence="8" id="KW-1185">Reference proteome</keyword>
<dbReference type="FunFam" id="3.30.160.60:FF:000007">
    <property type="entry name" value="Basic krueppel-like factor 3"/>
    <property type="match status" value="1"/>
</dbReference>
<accession>A0A3P8XLZ5</accession>
<dbReference type="Bgee" id="ENSELUG00000005378">
    <property type="expression patterns" value="Expressed in muscle tissue and 14 other cell types or tissues"/>
</dbReference>
<reference evidence="7" key="2">
    <citation type="submission" date="2020-02" db="EMBL/GenBank/DDBJ databases">
        <title>Esox lucius (northern pike) genome, fEsoLuc1, primary haplotype.</title>
        <authorList>
            <person name="Myers G."/>
            <person name="Karagic N."/>
            <person name="Meyer A."/>
            <person name="Pippel M."/>
            <person name="Reichard M."/>
            <person name="Winkler S."/>
            <person name="Tracey A."/>
            <person name="Sims Y."/>
            <person name="Howe K."/>
            <person name="Rhie A."/>
            <person name="Formenti G."/>
            <person name="Durbin R."/>
            <person name="Fedrigo O."/>
            <person name="Jarvis E.D."/>
        </authorList>
    </citation>
    <scope>NUCLEOTIDE SEQUENCE [LARGE SCALE GENOMIC DNA]</scope>
</reference>
<proteinExistence type="predicted"/>
<feature type="domain" description="C2H2-type" evidence="6">
    <location>
        <begin position="429"/>
        <end position="456"/>
    </location>
</feature>
<dbReference type="InterPro" id="IPR036236">
    <property type="entry name" value="Znf_C2H2_sf"/>
</dbReference>
<dbReference type="Ensembl" id="ENSELUT00000012725.3">
    <property type="protein sequence ID" value="ENSELUP00000004208.3"/>
    <property type="gene ID" value="ENSELUG00000005378.3"/>
</dbReference>
<dbReference type="GO" id="GO:0000978">
    <property type="term" value="F:RNA polymerase II cis-regulatory region sequence-specific DNA binding"/>
    <property type="evidence" value="ECO:0007669"/>
    <property type="project" value="TreeGrafter"/>
</dbReference>
<name>A0A3P8XLZ5_ESOLU</name>
<dbReference type="Pfam" id="PF00096">
    <property type="entry name" value="zf-C2H2"/>
    <property type="match status" value="2"/>
</dbReference>
<dbReference type="PANTHER" id="PTHR23235:SF164">
    <property type="entry name" value="C2H2-TYPE DOMAIN-CONTAINING PROTEIN"/>
    <property type="match status" value="1"/>
</dbReference>
<protein>
    <recommendedName>
        <fullName evidence="6">C2H2-type domain-containing protein</fullName>
    </recommendedName>
</protein>
<evidence type="ECO:0000313" key="8">
    <source>
        <dbReference type="Proteomes" id="UP000265140"/>
    </source>
</evidence>
<dbReference type="InParanoid" id="A0A3P8XLZ5"/>